<protein>
    <submittedName>
        <fullName evidence="6">WEB family protein At2g40480-like</fullName>
    </submittedName>
</protein>
<reference evidence="6" key="2">
    <citation type="submission" date="2025-08" db="UniProtKB">
        <authorList>
            <consortium name="RefSeq"/>
        </authorList>
    </citation>
    <scope>IDENTIFICATION</scope>
    <source>
        <tissue evidence="6">Young leaves</tissue>
    </source>
</reference>
<organism evidence="5 6">
    <name type="scientific">Abrus precatorius</name>
    <name type="common">Indian licorice</name>
    <name type="synonym">Glycine abrus</name>
    <dbReference type="NCBI Taxonomy" id="3816"/>
    <lineage>
        <taxon>Eukaryota</taxon>
        <taxon>Viridiplantae</taxon>
        <taxon>Streptophyta</taxon>
        <taxon>Embryophyta</taxon>
        <taxon>Tracheophyta</taxon>
        <taxon>Spermatophyta</taxon>
        <taxon>Magnoliopsida</taxon>
        <taxon>eudicotyledons</taxon>
        <taxon>Gunneridae</taxon>
        <taxon>Pentapetalae</taxon>
        <taxon>rosids</taxon>
        <taxon>fabids</taxon>
        <taxon>Fabales</taxon>
        <taxon>Fabaceae</taxon>
        <taxon>Papilionoideae</taxon>
        <taxon>50 kb inversion clade</taxon>
        <taxon>NPAAA clade</taxon>
        <taxon>indigoferoid/millettioid clade</taxon>
        <taxon>Abreae</taxon>
        <taxon>Abrus</taxon>
    </lineage>
</organism>
<evidence type="ECO:0000313" key="6">
    <source>
        <dbReference type="RefSeq" id="XP_027333602.1"/>
    </source>
</evidence>
<dbReference type="GO" id="GO:0009904">
    <property type="term" value="P:chloroplast accumulation movement"/>
    <property type="evidence" value="ECO:0007669"/>
    <property type="project" value="TreeGrafter"/>
</dbReference>
<sequence length="556" mass="62323">MFESLETDANSLSMTEAKPDTGIGSDQNPVPGIRKVGSRAEIDTTPPFGSVKEAVTRFGGSGPWIPLYKLGEAYNSIEELDIKKVEEEAAKLEKDLIVKELETLDVLEELGATKTILEELKQQLQTEALKCFATPCINSHEQVGTPVKNCVSIVKNEEQILQSPSPFATTSSPDDFLMELKQAKMNLSKTINELRMIQSSVESLNKKIKRERVFLERTRGELASKFAAVSAQEVAQKEERLKPPPAPIGTNCTFHNPLNVARNFKFDAGQYNGMVETRSSEVSKPLCEYGENGFSINTAEMRWFAAKKMEEAAMAAEAVALAEIKALSSAEISSEFALPSHHKVTFALEEHSPLNSIDQIPQEPTFKKVIGEISSSKLTILKKLEEATKEVLHSKQVLNEALNNIEAANRKQSAAEEALRRWIPEDELNGQEVYNSIRCNKFNEAGNCPDSHIRDVTRSTTLKNDQKPILRSSISMRDVLSKKQVPEEYSTTKEMEEHTERKVALSQMLQALREDLTLPTIPEKDENNQKQFISQRKKFGFIQISLPLRKRSKKRD</sequence>
<name>A0A8B8JQ63_ABRPR</name>
<dbReference type="OrthoDB" id="649232at2759"/>
<dbReference type="InterPro" id="IPR008545">
    <property type="entry name" value="Web"/>
</dbReference>
<dbReference type="Proteomes" id="UP000694853">
    <property type="component" value="Unplaced"/>
</dbReference>
<evidence type="ECO:0000313" key="5">
    <source>
        <dbReference type="Proteomes" id="UP000694853"/>
    </source>
</evidence>
<gene>
    <name evidence="6" type="primary">LOC113848338</name>
</gene>
<feature type="coiled-coil region" evidence="3">
    <location>
        <begin position="384"/>
        <end position="418"/>
    </location>
</feature>
<dbReference type="AlphaFoldDB" id="A0A8B8JQ63"/>
<dbReference type="KEGG" id="aprc:113848338"/>
<accession>A0A8B8JQ63</accession>
<dbReference type="PANTHER" id="PTHR32054">
    <property type="entry name" value="HEAVY CHAIN, PUTATIVE, EXPRESSED-RELATED-RELATED"/>
    <property type="match status" value="1"/>
</dbReference>
<evidence type="ECO:0000256" key="1">
    <source>
        <dbReference type="ARBA" id="ARBA00005485"/>
    </source>
</evidence>
<keyword evidence="5" id="KW-1185">Reference proteome</keyword>
<dbReference type="RefSeq" id="XP_027333602.1">
    <property type="nucleotide sequence ID" value="XM_027477801.1"/>
</dbReference>
<feature type="coiled-coil region" evidence="3">
    <location>
        <begin position="75"/>
        <end position="127"/>
    </location>
</feature>
<dbReference type="PANTHER" id="PTHR32054:SF48">
    <property type="entry name" value="WEB FAMILY PROTEIN"/>
    <property type="match status" value="1"/>
</dbReference>
<proteinExistence type="inferred from homology"/>
<dbReference type="GO" id="GO:0005829">
    <property type="term" value="C:cytosol"/>
    <property type="evidence" value="ECO:0007669"/>
    <property type="project" value="TreeGrafter"/>
</dbReference>
<keyword evidence="2 3" id="KW-0175">Coiled coil</keyword>
<evidence type="ECO:0000256" key="4">
    <source>
        <dbReference type="SAM" id="MobiDB-lite"/>
    </source>
</evidence>
<evidence type="ECO:0000256" key="2">
    <source>
        <dbReference type="ARBA" id="ARBA00023054"/>
    </source>
</evidence>
<feature type="region of interest" description="Disordered" evidence="4">
    <location>
        <begin position="1"/>
        <end position="47"/>
    </location>
</feature>
<dbReference type="Pfam" id="PF05701">
    <property type="entry name" value="WEMBL"/>
    <property type="match status" value="2"/>
</dbReference>
<evidence type="ECO:0000256" key="3">
    <source>
        <dbReference type="SAM" id="Coils"/>
    </source>
</evidence>
<comment type="similarity">
    <text evidence="1">Belongs to the WEB family.</text>
</comment>
<reference evidence="5" key="1">
    <citation type="journal article" date="2019" name="Toxins">
        <title>Detection of Abrin-Like and Prepropulchellin-Like Toxin Genes and Transcripts Using Whole Genome Sequencing and Full-Length Transcript Sequencing of Abrus precatorius.</title>
        <authorList>
            <person name="Hovde B.T."/>
            <person name="Daligault H.E."/>
            <person name="Hanschen E.R."/>
            <person name="Kunde Y.A."/>
            <person name="Johnson M.B."/>
            <person name="Starkenburg S.R."/>
            <person name="Johnson S.L."/>
        </authorList>
    </citation>
    <scope>NUCLEOTIDE SEQUENCE [LARGE SCALE GENOMIC DNA]</scope>
</reference>
<dbReference type="GO" id="GO:0009903">
    <property type="term" value="P:chloroplast avoidance movement"/>
    <property type="evidence" value="ECO:0007669"/>
    <property type="project" value="TreeGrafter"/>
</dbReference>
<dbReference type="GeneID" id="113848338"/>